<dbReference type="Proteomes" id="UP000515204">
    <property type="component" value="Unplaced"/>
</dbReference>
<dbReference type="GeneID" id="106751555"/>
<evidence type="ECO:0000256" key="2">
    <source>
        <dbReference type="SAM" id="MobiDB-lite"/>
    </source>
</evidence>
<dbReference type="OrthoDB" id="76453at2759"/>
<proteinExistence type="predicted"/>
<accession>A0A6P3YAD9</accession>
<feature type="compositionally biased region" description="Basic and acidic residues" evidence="2">
    <location>
        <begin position="226"/>
        <end position="239"/>
    </location>
</feature>
<evidence type="ECO:0000313" key="4">
    <source>
        <dbReference type="RefSeq" id="XP_014487946.1"/>
    </source>
</evidence>
<keyword evidence="3" id="KW-1185">Reference proteome</keyword>
<reference evidence="4 5" key="1">
    <citation type="submission" date="2025-04" db="UniProtKB">
        <authorList>
            <consortium name="RefSeq"/>
        </authorList>
    </citation>
    <scope>IDENTIFICATION</scope>
</reference>
<keyword evidence="1" id="KW-0175">Coiled coil</keyword>
<feature type="coiled-coil region" evidence="1">
    <location>
        <begin position="541"/>
        <end position="568"/>
    </location>
</feature>
<dbReference type="RefSeq" id="XP_014487954.1">
    <property type="nucleotide sequence ID" value="XM_014632468.1"/>
</dbReference>
<protein>
    <submittedName>
        <fullName evidence="4 5">Uncharacterized protein LOC106751555 isoform X1</fullName>
    </submittedName>
</protein>
<sequence>MLPPAITTVPVQNKTMEASTSREYKRPLSSYPEHVHEYLQSMLSVEGSVEGLISKTDEDYFGAVPSCVREDELELNLDTSEDTEARQAANKCRHASGTPRNEINSTCKTDEAAPKIRKKRGKLRSSVSRSTVTTKDTCLLGRKEAKRRRNRGRGVARQQSALLKARKSNEVVEIFHNTALKSSNSRVSAKYSKLGRGAKHAKKQNPAETVTQKTREKLYSERFEHVTRGHQFRSNEKQSLETALSNRKNNPRVTADSIQEQNKSGKRLNDLSPETLNRESNPSPRVTADSSDQKQRDSEKRPDDSLMRRKTYQREHTACSGFNAPMSTHNYEMPTVASKLKRSSRSYFGRFNFRNIPFVVSTSVTPSHNLGLNIQQVLSIMKTRQSTDIAPFFIRKVSRSARPVSTFLEQMSVRCVKSIFDLESSTTGRLHDKESSNVKRDGGSSVFELRHVGKVQSVHTAGSSVARTIPGLFCEEKGDFCEEYRMKQRRSLVANRRSSTLAYARNQQRISRVSLSKEEDIGDHKMHITDSHHSKEIHDVLVNLRDQFEEMNTRYEKLQSEVENSDDATLPGELSTLEKELHVKEEEIVAVIDLYKEVRVVMNIYTFAVRDAFRRTGLSRTITREQVTSLKQQMKVLREKSSLVCIGTDSVGPQRNPFPIVSLAPGKSRFLTNATQIFGRRGGSSVYGAAREPPASVQLTALLRQIQTFHKQLQLVS</sequence>
<organism evidence="3 4">
    <name type="scientific">Dinoponera quadriceps</name>
    <name type="common">South American ant</name>
    <dbReference type="NCBI Taxonomy" id="609295"/>
    <lineage>
        <taxon>Eukaryota</taxon>
        <taxon>Metazoa</taxon>
        <taxon>Ecdysozoa</taxon>
        <taxon>Arthropoda</taxon>
        <taxon>Hexapoda</taxon>
        <taxon>Insecta</taxon>
        <taxon>Pterygota</taxon>
        <taxon>Neoptera</taxon>
        <taxon>Endopterygota</taxon>
        <taxon>Hymenoptera</taxon>
        <taxon>Apocrita</taxon>
        <taxon>Aculeata</taxon>
        <taxon>Formicoidea</taxon>
        <taxon>Formicidae</taxon>
        <taxon>Ponerinae</taxon>
        <taxon>Ponerini</taxon>
        <taxon>Dinoponera</taxon>
    </lineage>
</organism>
<feature type="compositionally biased region" description="Polar residues" evidence="2">
    <location>
        <begin position="240"/>
        <end position="262"/>
    </location>
</feature>
<name>A0A6P3YAD9_DINQU</name>
<feature type="compositionally biased region" description="Basic and acidic residues" evidence="2">
    <location>
        <begin position="291"/>
        <end position="317"/>
    </location>
</feature>
<feature type="compositionally biased region" description="Polar residues" evidence="2">
    <location>
        <begin position="272"/>
        <end position="290"/>
    </location>
</feature>
<dbReference type="RefSeq" id="XP_014487946.1">
    <property type="nucleotide sequence ID" value="XM_014632460.1"/>
</dbReference>
<evidence type="ECO:0000256" key="1">
    <source>
        <dbReference type="SAM" id="Coils"/>
    </source>
</evidence>
<dbReference type="KEGG" id="dqu:106751555"/>
<feature type="region of interest" description="Disordered" evidence="2">
    <location>
        <begin position="226"/>
        <end position="329"/>
    </location>
</feature>
<dbReference type="AlphaFoldDB" id="A0A6P3YAD9"/>
<feature type="region of interest" description="Disordered" evidence="2">
    <location>
        <begin position="193"/>
        <end position="212"/>
    </location>
</feature>
<evidence type="ECO:0000313" key="3">
    <source>
        <dbReference type="Proteomes" id="UP000515204"/>
    </source>
</evidence>
<feature type="compositionally biased region" description="Polar residues" evidence="2">
    <location>
        <begin position="9"/>
        <end position="19"/>
    </location>
</feature>
<gene>
    <name evidence="4 5" type="primary">LOC106751555</name>
</gene>
<evidence type="ECO:0000313" key="5">
    <source>
        <dbReference type="RefSeq" id="XP_014487954.1"/>
    </source>
</evidence>
<feature type="region of interest" description="Disordered" evidence="2">
    <location>
        <begin position="1"/>
        <end position="27"/>
    </location>
</feature>